<evidence type="ECO:0000259" key="6">
    <source>
        <dbReference type="PROSITE" id="PS50112"/>
    </source>
</evidence>
<dbReference type="CDD" id="cd00130">
    <property type="entry name" value="PAS"/>
    <property type="match status" value="2"/>
</dbReference>
<proteinExistence type="evidence at transcript level"/>
<keyword evidence="3" id="KW-0804">Transcription</keyword>
<evidence type="ECO:0000256" key="5">
    <source>
        <dbReference type="SAM" id="MobiDB-lite"/>
    </source>
</evidence>
<evidence type="ECO:0000256" key="1">
    <source>
        <dbReference type="ARBA" id="ARBA00004123"/>
    </source>
</evidence>
<comment type="subcellular location">
    <subcellularLocation>
        <location evidence="1">Nucleus</location>
    </subcellularLocation>
</comment>
<feature type="compositionally biased region" description="Polar residues" evidence="5">
    <location>
        <begin position="446"/>
        <end position="463"/>
    </location>
</feature>
<reference evidence="8" key="1">
    <citation type="submission" date="2019-06" db="EMBL/GenBank/DDBJ databases">
        <authorList>
            <person name="Adameyko K."/>
            <person name="Finoshin A."/>
            <person name="Mikhailov K."/>
            <person name="Kravchuk O."/>
            <person name="Gusev O."/>
            <person name="Shagimardanova E."/>
            <person name="Lyupina Y."/>
        </authorList>
    </citation>
    <scope>NUCLEOTIDE SEQUENCE</scope>
</reference>
<accession>A0A6C0SMT4</accession>
<evidence type="ECO:0000259" key="7">
    <source>
        <dbReference type="PROSITE" id="PS50888"/>
    </source>
</evidence>
<reference evidence="8" key="2">
    <citation type="journal article" date="2020" name="PLoS ONE">
        <title>Iron metabolic pathways in the processes of sponge plasticity.</title>
        <authorList>
            <person name="Finoshin A.D."/>
            <person name="Adameyko K.I."/>
            <person name="Mikhailov K.V."/>
            <person name="Kravchuk O.I."/>
            <person name="Georgiev A.A."/>
            <person name="Gornostaev N.G."/>
            <person name="Kosevich I.A."/>
            <person name="Mikhailov V.S."/>
            <person name="Gazizova G.R."/>
            <person name="Shagimardanova E.I."/>
            <person name="Gusev O.A."/>
            <person name="Lyupina Y.V."/>
        </authorList>
    </citation>
    <scope>NUCLEOTIDE SEQUENCE</scope>
</reference>
<sequence>MAHTRRQKENDTFAEIAQTLPTKEHAKDLDKASVLRVAINFMKLRTFIGESGEEIPETEEEEESSPTGEEQRVPEVPQEPSLTDILPNFSKDVMQAVDGFVMVFSAEGQVLYSSETIAQYLGLRQVDVIGVNVGDILHPQDCTELGSVFRTQGHDSEQVLDQNDPLRRKFLVRMRCAFTPSVRSITRCSNFKPVYCSCYLKFAQSGPRKGQFIGLVALCKLANTNKIREMVVGTFFKSKHSLDLSYKSLDRRIYWILGYDPSEMVGLRAYEYFHPEDLTATSSCHMNLLSKGESHSPCYRILSRWGDWMWVRSKSYMVYNQHNQLPEGIVIYTWVVRVDEEDDRMVAIKSGEPGEDKLKKYDPFSTEVSSSDGMLDVSSLVPLEAVEKPSAPSSIPEPLVLLPNPLQQIKRDVSPPSGVSTPPDSALCDLSSPYMANPFTLPSPPNSNSSYCGSPESHMTQGQMMGGSPDSHMTQQSPLVGDLNDSVHVQSYKLSPPYTPYAETSCMYPSPPMLTPADTPTFKYKLEHGLSPDSSLESLSLASCSYTSYQDPGASKTAIYPLDMFGELTSEQKCSSTVMYTNEQPISSTMGVTQRTVNDARLRYSGSMPTSRNGTNTEETESISQWSQWLKGTAPPPVF</sequence>
<dbReference type="GO" id="GO:0000981">
    <property type="term" value="F:DNA-binding transcription factor activity, RNA polymerase II-specific"/>
    <property type="evidence" value="ECO:0007669"/>
    <property type="project" value="TreeGrafter"/>
</dbReference>
<dbReference type="InterPro" id="IPR011598">
    <property type="entry name" value="bHLH_dom"/>
</dbReference>
<keyword evidence="2" id="KW-0805">Transcription regulation</keyword>
<dbReference type="Pfam" id="PF14598">
    <property type="entry name" value="PAS_11"/>
    <property type="match status" value="1"/>
</dbReference>
<dbReference type="InterPro" id="IPR000014">
    <property type="entry name" value="PAS"/>
</dbReference>
<protein>
    <submittedName>
        <fullName evidence="8">Hypoxia-inducible factor 1-alpha-like protein</fullName>
    </submittedName>
</protein>
<evidence type="ECO:0000313" key="8">
    <source>
        <dbReference type="EMBL" id="QIA61845.1"/>
    </source>
</evidence>
<dbReference type="GO" id="GO:0000977">
    <property type="term" value="F:RNA polymerase II transcription regulatory region sequence-specific DNA binding"/>
    <property type="evidence" value="ECO:0007669"/>
    <property type="project" value="TreeGrafter"/>
</dbReference>
<dbReference type="PANTHER" id="PTHR23043">
    <property type="entry name" value="HYPOXIA-INDUCIBLE FACTOR 1 ALPHA"/>
    <property type="match status" value="1"/>
</dbReference>
<dbReference type="Pfam" id="PF00010">
    <property type="entry name" value="HLH"/>
    <property type="match status" value="1"/>
</dbReference>
<feature type="region of interest" description="Disordered" evidence="5">
    <location>
        <begin position="446"/>
        <end position="474"/>
    </location>
</feature>
<dbReference type="GO" id="GO:0046983">
    <property type="term" value="F:protein dimerization activity"/>
    <property type="evidence" value="ECO:0007669"/>
    <property type="project" value="InterPro"/>
</dbReference>
<dbReference type="InterPro" id="IPR036638">
    <property type="entry name" value="HLH_DNA-bd_sf"/>
</dbReference>
<keyword evidence="4" id="KW-0539">Nucleus</keyword>
<dbReference type="EMBL" id="MN103215">
    <property type="protein sequence ID" value="QIA61845.1"/>
    <property type="molecule type" value="mRNA"/>
</dbReference>
<feature type="domain" description="PAS" evidence="6">
    <location>
        <begin position="256"/>
        <end position="292"/>
    </location>
</feature>
<dbReference type="GO" id="GO:0005634">
    <property type="term" value="C:nucleus"/>
    <property type="evidence" value="ECO:0007669"/>
    <property type="project" value="UniProtKB-SubCell"/>
</dbReference>
<dbReference type="AlphaFoldDB" id="A0A6C0SMT4"/>
<dbReference type="PROSITE" id="PS50112">
    <property type="entry name" value="PAS"/>
    <property type="match status" value="2"/>
</dbReference>
<feature type="region of interest" description="Disordered" evidence="5">
    <location>
        <begin position="604"/>
        <end position="639"/>
    </location>
</feature>
<feature type="compositionally biased region" description="Acidic residues" evidence="5">
    <location>
        <begin position="51"/>
        <end position="64"/>
    </location>
</feature>
<feature type="domain" description="BHLH" evidence="7">
    <location>
        <begin position="1"/>
        <end position="45"/>
    </location>
</feature>
<dbReference type="SUPFAM" id="SSF47459">
    <property type="entry name" value="HLH, helix-loop-helix DNA-binding domain"/>
    <property type="match status" value="1"/>
</dbReference>
<dbReference type="SUPFAM" id="SSF55785">
    <property type="entry name" value="PYP-like sensor domain (PAS domain)"/>
    <property type="match status" value="2"/>
</dbReference>
<dbReference type="InterPro" id="IPR035965">
    <property type="entry name" value="PAS-like_dom_sf"/>
</dbReference>
<feature type="region of interest" description="Disordered" evidence="5">
    <location>
        <begin position="50"/>
        <end position="85"/>
    </location>
</feature>
<dbReference type="SMART" id="SM00091">
    <property type="entry name" value="PAS"/>
    <property type="match status" value="2"/>
</dbReference>
<evidence type="ECO:0000256" key="2">
    <source>
        <dbReference type="ARBA" id="ARBA00023015"/>
    </source>
</evidence>
<dbReference type="Gene3D" id="4.10.280.10">
    <property type="entry name" value="Helix-loop-helix DNA-binding domain"/>
    <property type="match status" value="1"/>
</dbReference>
<evidence type="ECO:0000256" key="4">
    <source>
        <dbReference type="ARBA" id="ARBA00023242"/>
    </source>
</evidence>
<evidence type="ECO:0000256" key="3">
    <source>
        <dbReference type="ARBA" id="ARBA00023163"/>
    </source>
</evidence>
<organism evidence="8">
    <name type="scientific">Halichondria panicea</name>
    <name type="common">Breadcrumb sponge</name>
    <dbReference type="NCBI Taxonomy" id="6063"/>
    <lineage>
        <taxon>Eukaryota</taxon>
        <taxon>Metazoa</taxon>
        <taxon>Porifera</taxon>
        <taxon>Demospongiae</taxon>
        <taxon>Heteroscleromorpha</taxon>
        <taxon>Suberitida</taxon>
        <taxon>Halichondriidae</taxon>
        <taxon>Halichondria</taxon>
        <taxon>Halichondria (Halichondria)</taxon>
    </lineage>
</organism>
<name>A0A6C0SMT4_HALPA</name>
<feature type="domain" description="PAS" evidence="6">
    <location>
        <begin position="91"/>
        <end position="141"/>
    </location>
</feature>
<feature type="compositionally biased region" description="Polar residues" evidence="5">
    <location>
        <begin position="607"/>
        <end position="630"/>
    </location>
</feature>
<dbReference type="Gene3D" id="3.30.450.20">
    <property type="entry name" value="PAS domain"/>
    <property type="match status" value="2"/>
</dbReference>
<dbReference type="PROSITE" id="PS50888">
    <property type="entry name" value="BHLH"/>
    <property type="match status" value="1"/>
</dbReference>
<dbReference type="PANTHER" id="PTHR23043:SF17">
    <property type="entry name" value="PROTEIN SIMILAR"/>
    <property type="match status" value="1"/>
</dbReference>